<feature type="domain" description="TFIIS-type" evidence="9">
    <location>
        <begin position="55"/>
        <end position="94"/>
    </location>
</feature>
<dbReference type="Proteomes" id="UP000185944">
    <property type="component" value="Unassembled WGS sequence"/>
</dbReference>
<evidence type="ECO:0000256" key="4">
    <source>
        <dbReference type="ARBA" id="ARBA00022723"/>
    </source>
</evidence>
<dbReference type="Gene3D" id="2.20.25.10">
    <property type="match status" value="1"/>
</dbReference>
<comment type="caution">
    <text evidence="10">The sequence shown here is derived from an EMBL/GenBank/DDBJ whole genome shotgun (WGS) entry which is preliminary data.</text>
</comment>
<name>A0A177EIA6_9MICR</name>
<dbReference type="GO" id="GO:0003899">
    <property type="term" value="F:DNA-directed RNA polymerase activity"/>
    <property type="evidence" value="ECO:0007669"/>
    <property type="project" value="InterPro"/>
</dbReference>
<dbReference type="PROSITE" id="PS51133">
    <property type="entry name" value="ZF_TFIIS_2"/>
    <property type="match status" value="1"/>
</dbReference>
<dbReference type="InterPro" id="IPR001222">
    <property type="entry name" value="Znf_TFIIS"/>
</dbReference>
<organism evidence="10 11">
    <name type="scientific">Nematocida displodere</name>
    <dbReference type="NCBI Taxonomy" id="1805483"/>
    <lineage>
        <taxon>Eukaryota</taxon>
        <taxon>Fungi</taxon>
        <taxon>Fungi incertae sedis</taxon>
        <taxon>Microsporidia</taxon>
        <taxon>Nematocida</taxon>
    </lineage>
</organism>
<dbReference type="SMART" id="SM00440">
    <property type="entry name" value="ZnF_C2C2"/>
    <property type="match status" value="1"/>
</dbReference>
<evidence type="ECO:0000256" key="1">
    <source>
        <dbReference type="ARBA" id="ARBA00004604"/>
    </source>
</evidence>
<keyword evidence="5 8" id="KW-0863">Zinc-finger</keyword>
<dbReference type="CDD" id="cd10507">
    <property type="entry name" value="Zn-ribbon_RPA12"/>
    <property type="match status" value="1"/>
</dbReference>
<evidence type="ECO:0000313" key="11">
    <source>
        <dbReference type="Proteomes" id="UP000185944"/>
    </source>
</evidence>
<evidence type="ECO:0000256" key="6">
    <source>
        <dbReference type="ARBA" id="ARBA00022833"/>
    </source>
</evidence>
<dbReference type="GO" id="GO:0003676">
    <property type="term" value="F:nucleic acid binding"/>
    <property type="evidence" value="ECO:0007669"/>
    <property type="project" value="InterPro"/>
</dbReference>
<keyword evidence="3 10" id="KW-0240">DNA-directed RNA polymerase</keyword>
<dbReference type="GO" id="GO:0005736">
    <property type="term" value="C:RNA polymerase I complex"/>
    <property type="evidence" value="ECO:0007669"/>
    <property type="project" value="TreeGrafter"/>
</dbReference>
<dbReference type="GeneID" id="93646492"/>
<dbReference type="SUPFAM" id="SSF57783">
    <property type="entry name" value="Zinc beta-ribbon"/>
    <property type="match status" value="1"/>
</dbReference>
<evidence type="ECO:0000256" key="3">
    <source>
        <dbReference type="ARBA" id="ARBA00022478"/>
    </source>
</evidence>
<evidence type="ECO:0000256" key="5">
    <source>
        <dbReference type="ARBA" id="ARBA00022771"/>
    </source>
</evidence>
<reference evidence="10 11" key="1">
    <citation type="submission" date="2016-02" db="EMBL/GenBank/DDBJ databases">
        <title>Discovery of a natural microsporidian pathogen with a broad tissue tropism in Caenorhabditis elegans.</title>
        <authorList>
            <person name="Luallen R.J."/>
            <person name="Reinke A.W."/>
            <person name="Tong L."/>
            <person name="Botts M.R."/>
            <person name="Felix M.-A."/>
            <person name="Troemel E.R."/>
        </authorList>
    </citation>
    <scope>NUCLEOTIDE SEQUENCE [LARGE SCALE GENOMIC DNA]</scope>
    <source>
        <strain evidence="10 11">JUm2807</strain>
    </source>
</reference>
<keyword evidence="11" id="KW-1185">Reference proteome</keyword>
<proteinExistence type="predicted"/>
<evidence type="ECO:0000256" key="8">
    <source>
        <dbReference type="PROSITE-ProRule" id="PRU00472"/>
    </source>
</evidence>
<dbReference type="OrthoDB" id="10056816at2759"/>
<dbReference type="VEuPathDB" id="MicrosporidiaDB:NEDG_00142"/>
<dbReference type="GO" id="GO:0008270">
    <property type="term" value="F:zinc ion binding"/>
    <property type="evidence" value="ECO:0007669"/>
    <property type="project" value="UniProtKB-KW"/>
</dbReference>
<dbReference type="EMBL" id="LTDL01000014">
    <property type="protein sequence ID" value="OAG31667.1"/>
    <property type="molecule type" value="Genomic_DNA"/>
</dbReference>
<evidence type="ECO:0000256" key="7">
    <source>
        <dbReference type="ARBA" id="ARBA00023242"/>
    </source>
</evidence>
<evidence type="ECO:0000256" key="2">
    <source>
        <dbReference type="ARBA" id="ARBA00018784"/>
    </source>
</evidence>
<gene>
    <name evidence="10" type="ORF">NEDG_00142</name>
</gene>
<dbReference type="AlphaFoldDB" id="A0A177EIA6"/>
<keyword evidence="7" id="KW-0539">Nucleus</keyword>
<dbReference type="RefSeq" id="XP_067545268.1">
    <property type="nucleotide sequence ID" value="XM_067687560.1"/>
</dbReference>
<dbReference type="PANTHER" id="PTHR11239">
    <property type="entry name" value="DNA-DIRECTED RNA POLYMERASE"/>
    <property type="match status" value="1"/>
</dbReference>
<comment type="subcellular location">
    <subcellularLocation>
        <location evidence="1">Nucleus</location>
        <location evidence="1">Nucleolus</location>
    </subcellularLocation>
</comment>
<accession>A0A177EIA6</accession>
<keyword evidence="4" id="KW-0479">Metal-binding</keyword>
<dbReference type="GO" id="GO:0006363">
    <property type="term" value="P:termination of RNA polymerase I transcription"/>
    <property type="evidence" value="ECO:0007669"/>
    <property type="project" value="TreeGrafter"/>
</dbReference>
<keyword evidence="3 10" id="KW-0804">Transcription</keyword>
<keyword evidence="6" id="KW-0862">Zinc</keyword>
<protein>
    <recommendedName>
        <fullName evidence="2">DNA-directed RNA polymerase I subunit RPA12</fullName>
    </recommendedName>
</protein>
<dbReference type="InterPro" id="IPR034004">
    <property type="entry name" value="Zn_ribbon_RPA12_C"/>
</dbReference>
<evidence type="ECO:0000259" key="9">
    <source>
        <dbReference type="PROSITE" id="PS51133"/>
    </source>
</evidence>
<dbReference type="InterPro" id="IPR012164">
    <property type="entry name" value="Rpa12/Rpb9/Rpc10/TFS"/>
</dbReference>
<sequence length="97" mass="11091">MLMFCGSCEKYLSPLESTCRLCGKSNKIVLNQCINHSKTYVVKNEVQPKKKGAKIKEECPECGSDYLYYYTMQLRSADEGQTVFYECDCGYKAKLNT</sequence>
<dbReference type="STRING" id="1805483.A0A177EIA6"/>
<dbReference type="PANTHER" id="PTHR11239:SF14">
    <property type="entry name" value="DNA-DIRECTED RNA POLYMERASE I SUBUNIT RPA12"/>
    <property type="match status" value="1"/>
</dbReference>
<evidence type="ECO:0000313" key="10">
    <source>
        <dbReference type="EMBL" id="OAG31667.1"/>
    </source>
</evidence>
<dbReference type="Pfam" id="PF01096">
    <property type="entry name" value="Zn_ribbon_TFIIS"/>
    <property type="match status" value="1"/>
</dbReference>